<protein>
    <submittedName>
        <fullName evidence="2">Uncharacterized protein</fullName>
    </submittedName>
</protein>
<feature type="region of interest" description="Disordered" evidence="1">
    <location>
        <begin position="90"/>
        <end position="140"/>
    </location>
</feature>
<proteinExistence type="predicted"/>
<feature type="compositionally biased region" description="Polar residues" evidence="1">
    <location>
        <begin position="111"/>
        <end position="131"/>
    </location>
</feature>
<comment type="caution">
    <text evidence="2">The sequence shown here is derived from an EMBL/GenBank/DDBJ whole genome shotgun (WGS) entry which is preliminary data.</text>
</comment>
<keyword evidence="3" id="KW-1185">Reference proteome</keyword>
<dbReference type="AlphaFoldDB" id="A0A448X583"/>
<dbReference type="Proteomes" id="UP000784294">
    <property type="component" value="Unassembled WGS sequence"/>
</dbReference>
<evidence type="ECO:0000256" key="1">
    <source>
        <dbReference type="SAM" id="MobiDB-lite"/>
    </source>
</evidence>
<gene>
    <name evidence="2" type="ORF">PXEA_LOCUS21823</name>
</gene>
<reference evidence="2" key="1">
    <citation type="submission" date="2018-11" db="EMBL/GenBank/DDBJ databases">
        <authorList>
            <consortium name="Pathogen Informatics"/>
        </authorList>
    </citation>
    <scope>NUCLEOTIDE SEQUENCE</scope>
</reference>
<dbReference type="EMBL" id="CAAALY010094713">
    <property type="protein sequence ID" value="VEL28383.1"/>
    <property type="molecule type" value="Genomic_DNA"/>
</dbReference>
<evidence type="ECO:0000313" key="3">
    <source>
        <dbReference type="Proteomes" id="UP000784294"/>
    </source>
</evidence>
<sequence>MTPVPSDKPGHKQFAGFLLTPALDASIKPPEPAYTLVDGRRIGASCIVDLDPAQSTLTGPSGTFRLIQLGREGRRCALLKYHLVPAHPPAVVTTPADPGRRAEPPAARPTLSHSPNGLRRQQASSREQTSVGPPAFNVGRLVPASTNTPAVCIFR</sequence>
<organism evidence="2 3">
    <name type="scientific">Protopolystoma xenopodis</name>
    <dbReference type="NCBI Taxonomy" id="117903"/>
    <lineage>
        <taxon>Eukaryota</taxon>
        <taxon>Metazoa</taxon>
        <taxon>Spiralia</taxon>
        <taxon>Lophotrochozoa</taxon>
        <taxon>Platyhelminthes</taxon>
        <taxon>Monogenea</taxon>
        <taxon>Polyopisthocotylea</taxon>
        <taxon>Polystomatidea</taxon>
        <taxon>Polystomatidae</taxon>
        <taxon>Protopolystoma</taxon>
    </lineage>
</organism>
<accession>A0A448X583</accession>
<evidence type="ECO:0000313" key="2">
    <source>
        <dbReference type="EMBL" id="VEL28383.1"/>
    </source>
</evidence>
<name>A0A448X583_9PLAT</name>